<evidence type="ECO:0000256" key="2">
    <source>
        <dbReference type="ARBA" id="ARBA00022741"/>
    </source>
</evidence>
<dbReference type="PANTHER" id="PTHR11042">
    <property type="entry name" value="EUKARYOTIC TRANSLATION INITIATION FACTOR 2-ALPHA KINASE EIF2-ALPHA KINASE -RELATED"/>
    <property type="match status" value="1"/>
</dbReference>
<dbReference type="AlphaFoldDB" id="A0A8S1KNM5"/>
<dbReference type="PANTHER" id="PTHR11042:SF136">
    <property type="entry name" value="EIF-2-ALPHA KINASE GCN2"/>
    <property type="match status" value="1"/>
</dbReference>
<comment type="caution">
    <text evidence="7">The sequence shown here is derived from an EMBL/GenBank/DDBJ whole genome shotgun (WGS) entry which is preliminary data.</text>
</comment>
<keyword evidence="8" id="KW-1185">Reference proteome</keyword>
<gene>
    <name evidence="7" type="ORF">PSON_ATCC_30995.1.T0090191</name>
</gene>
<dbReference type="EMBL" id="CAJJDN010000009">
    <property type="protein sequence ID" value="CAD8055335.1"/>
    <property type="molecule type" value="Genomic_DNA"/>
</dbReference>
<dbReference type="SMART" id="SM00220">
    <property type="entry name" value="S_TKc"/>
    <property type="match status" value="1"/>
</dbReference>
<dbReference type="GO" id="GO:0004694">
    <property type="term" value="F:eukaryotic translation initiation factor 2alpha kinase activity"/>
    <property type="evidence" value="ECO:0007669"/>
    <property type="project" value="TreeGrafter"/>
</dbReference>
<dbReference type="GO" id="GO:0005829">
    <property type="term" value="C:cytosol"/>
    <property type="evidence" value="ECO:0007669"/>
    <property type="project" value="TreeGrafter"/>
</dbReference>
<evidence type="ECO:0000256" key="4">
    <source>
        <dbReference type="ARBA" id="ARBA00022840"/>
    </source>
</evidence>
<evidence type="ECO:0000256" key="1">
    <source>
        <dbReference type="ARBA" id="ARBA00022679"/>
    </source>
</evidence>
<dbReference type="Proteomes" id="UP000692954">
    <property type="component" value="Unassembled WGS sequence"/>
</dbReference>
<evidence type="ECO:0000313" key="8">
    <source>
        <dbReference type="Proteomes" id="UP000692954"/>
    </source>
</evidence>
<dbReference type="FunFam" id="3.30.200.20:FF:000818">
    <property type="entry name" value="Uncharacterized protein"/>
    <property type="match status" value="1"/>
</dbReference>
<keyword evidence="3" id="KW-0418">Kinase</keyword>
<feature type="domain" description="Protein kinase" evidence="6">
    <location>
        <begin position="188"/>
        <end position="477"/>
    </location>
</feature>
<dbReference type="GO" id="GO:0005634">
    <property type="term" value="C:nucleus"/>
    <property type="evidence" value="ECO:0007669"/>
    <property type="project" value="TreeGrafter"/>
</dbReference>
<dbReference type="InterPro" id="IPR050339">
    <property type="entry name" value="CC_SR_Kinase"/>
</dbReference>
<protein>
    <recommendedName>
        <fullName evidence="6">Protein kinase domain-containing protein</fullName>
    </recommendedName>
</protein>
<proteinExistence type="predicted"/>
<accession>A0A8S1KNM5</accession>
<dbReference type="GO" id="GO:0017148">
    <property type="term" value="P:negative regulation of translation"/>
    <property type="evidence" value="ECO:0007669"/>
    <property type="project" value="UniProtKB-KW"/>
</dbReference>
<dbReference type="OrthoDB" id="298332at2759"/>
<dbReference type="GO" id="GO:0005524">
    <property type="term" value="F:ATP binding"/>
    <property type="evidence" value="ECO:0007669"/>
    <property type="project" value="UniProtKB-KW"/>
</dbReference>
<name>A0A8S1KNM5_9CILI</name>
<dbReference type="InterPro" id="IPR000719">
    <property type="entry name" value="Prot_kinase_dom"/>
</dbReference>
<evidence type="ECO:0000259" key="6">
    <source>
        <dbReference type="PROSITE" id="PS50011"/>
    </source>
</evidence>
<keyword evidence="4" id="KW-0067">ATP-binding</keyword>
<evidence type="ECO:0000256" key="5">
    <source>
        <dbReference type="ARBA" id="ARBA00023193"/>
    </source>
</evidence>
<reference evidence="7" key="1">
    <citation type="submission" date="2021-01" db="EMBL/GenBank/DDBJ databases">
        <authorList>
            <consortium name="Genoscope - CEA"/>
            <person name="William W."/>
        </authorList>
    </citation>
    <scope>NUCLEOTIDE SEQUENCE</scope>
</reference>
<sequence>MYQNNSEHYEFMNSNLVIEEIAVEIENYKEVVQIADENKIKVALVDNQKLKQEFLLADNFLQFTQVLIISSISQNCDYDDPFFHYILMITKVIRKALKRMLVPNSIKTKQEFIIKENQLFRCFYQDINIGFITSTGQIKSTAFIYIHKNIRDLIIKKIVIDQKQERVRFLMHFFRIENIIKIPYVQLDYKHQFIKTNKFKNEFLILNEESENHQTLFHVYKPMDDQIYFIKRIHLPATLTSSFMNVFHAKDVYISRAKILASLSHPNIIRLYDWWLEILNYQTYLFMQIEYCTYPRYISQAKNLLSYAYFYMNPMSCKQKHKLIQDIMLQIMQGLEFLKQRNIHVIDLKPENIMVTITVTGDLQVLITDFNPNQNKKQTITNRENISPAFGALIMHLILTFPGDGTLRNNYINKFQNMSLQDSISLFDSWAQKVKNRNRDFSFYLFKNLMQSALSLLINQQQYHDFNELKTIIQKIV</sequence>
<keyword evidence="2" id="KW-0547">Nucleotide-binding</keyword>
<keyword evidence="5" id="KW-0652">Protein synthesis inhibitor</keyword>
<evidence type="ECO:0000313" key="7">
    <source>
        <dbReference type="EMBL" id="CAD8055335.1"/>
    </source>
</evidence>
<keyword evidence="1" id="KW-0808">Transferase</keyword>
<organism evidence="7 8">
    <name type="scientific">Paramecium sonneborni</name>
    <dbReference type="NCBI Taxonomy" id="65129"/>
    <lineage>
        <taxon>Eukaryota</taxon>
        <taxon>Sar</taxon>
        <taxon>Alveolata</taxon>
        <taxon>Ciliophora</taxon>
        <taxon>Intramacronucleata</taxon>
        <taxon>Oligohymenophorea</taxon>
        <taxon>Peniculida</taxon>
        <taxon>Parameciidae</taxon>
        <taxon>Paramecium</taxon>
    </lineage>
</organism>
<dbReference type="Pfam" id="PF00069">
    <property type="entry name" value="Pkinase"/>
    <property type="match status" value="1"/>
</dbReference>
<dbReference type="PROSITE" id="PS50011">
    <property type="entry name" value="PROTEIN_KINASE_DOM"/>
    <property type="match status" value="1"/>
</dbReference>
<evidence type="ECO:0000256" key="3">
    <source>
        <dbReference type="ARBA" id="ARBA00022777"/>
    </source>
</evidence>